<keyword evidence="5" id="KW-0031">Aminopeptidase</keyword>
<dbReference type="Pfam" id="PF00557">
    <property type="entry name" value="Peptidase_M24"/>
    <property type="match status" value="1"/>
</dbReference>
<keyword evidence="1" id="KW-0479">Metal-binding</keyword>
<dbReference type="InterPro" id="IPR001714">
    <property type="entry name" value="Pept_M24_MAP"/>
</dbReference>
<dbReference type="GO" id="GO:0008235">
    <property type="term" value="F:metalloexopeptidase activity"/>
    <property type="evidence" value="ECO:0007669"/>
    <property type="project" value="UniProtKB-ARBA"/>
</dbReference>
<evidence type="ECO:0000313" key="5">
    <source>
        <dbReference type="EMBL" id="RGE69528.1"/>
    </source>
</evidence>
<gene>
    <name evidence="5" type="ORF">DXC40_00125</name>
</gene>
<organism evidence="5 6">
    <name type="scientific">Anaerotruncus colihominis</name>
    <dbReference type="NCBI Taxonomy" id="169435"/>
    <lineage>
        <taxon>Bacteria</taxon>
        <taxon>Bacillati</taxon>
        <taxon>Bacillota</taxon>
        <taxon>Clostridia</taxon>
        <taxon>Eubacteriales</taxon>
        <taxon>Oscillospiraceae</taxon>
        <taxon>Anaerotruncus</taxon>
    </lineage>
</organism>
<dbReference type="GO" id="GO:0046872">
    <property type="term" value="F:metal ion binding"/>
    <property type="evidence" value="ECO:0007669"/>
    <property type="project" value="UniProtKB-KW"/>
</dbReference>
<dbReference type="InterPro" id="IPR001131">
    <property type="entry name" value="Peptidase_M24B_aminopep-P_CS"/>
</dbReference>
<feature type="domain" description="Creatinase N-terminal" evidence="4">
    <location>
        <begin position="36"/>
        <end position="152"/>
    </location>
</feature>
<keyword evidence="2" id="KW-0378">Hydrolase</keyword>
<protein>
    <submittedName>
        <fullName evidence="5">Aminopeptidase P family protein</fullName>
    </submittedName>
</protein>
<evidence type="ECO:0000313" key="6">
    <source>
        <dbReference type="Proteomes" id="UP000260828"/>
    </source>
</evidence>
<comment type="caution">
    <text evidence="5">The sequence shown here is derived from an EMBL/GenBank/DDBJ whole genome shotgun (WGS) entry which is preliminary data.</text>
</comment>
<dbReference type="SUPFAM" id="SSF55920">
    <property type="entry name" value="Creatinase/aminopeptidase"/>
    <property type="match status" value="1"/>
</dbReference>
<dbReference type="InterPro" id="IPR000994">
    <property type="entry name" value="Pept_M24"/>
</dbReference>
<proteinExistence type="predicted"/>
<reference evidence="5 6" key="1">
    <citation type="submission" date="2018-08" db="EMBL/GenBank/DDBJ databases">
        <title>A genome reference for cultivated species of the human gut microbiota.</title>
        <authorList>
            <person name="Zou Y."/>
            <person name="Xue W."/>
            <person name="Luo G."/>
        </authorList>
    </citation>
    <scope>NUCLEOTIDE SEQUENCE [LARGE SCALE GENOMIC DNA]</scope>
    <source>
        <strain evidence="5 6">TF05-12AC</strain>
    </source>
</reference>
<dbReference type="InterPro" id="IPR029149">
    <property type="entry name" value="Creatin/AminoP/Spt16_N"/>
</dbReference>
<dbReference type="Gene3D" id="3.90.230.10">
    <property type="entry name" value="Creatinase/methionine aminopeptidase superfamily"/>
    <property type="match status" value="1"/>
</dbReference>
<dbReference type="CDD" id="cd01092">
    <property type="entry name" value="APP-like"/>
    <property type="match status" value="1"/>
</dbReference>
<dbReference type="InterPro" id="IPR050659">
    <property type="entry name" value="Peptidase_M24B"/>
</dbReference>
<evidence type="ECO:0000256" key="1">
    <source>
        <dbReference type="ARBA" id="ARBA00022723"/>
    </source>
</evidence>
<accession>A0A3E3IR13</accession>
<feature type="domain" description="Peptidase M24" evidence="3">
    <location>
        <begin position="161"/>
        <end position="363"/>
    </location>
</feature>
<dbReference type="Pfam" id="PF01321">
    <property type="entry name" value="Creatinase_N"/>
    <property type="match status" value="1"/>
</dbReference>
<dbReference type="SUPFAM" id="SSF53092">
    <property type="entry name" value="Creatinase/prolidase N-terminal domain"/>
    <property type="match status" value="1"/>
</dbReference>
<name>A0A3E3IR13_9FIRM</name>
<dbReference type="PANTHER" id="PTHR46112">
    <property type="entry name" value="AMINOPEPTIDASE"/>
    <property type="match status" value="1"/>
</dbReference>
<dbReference type="OrthoDB" id="9806388at2"/>
<dbReference type="EMBL" id="QVME01000001">
    <property type="protein sequence ID" value="RGE69528.1"/>
    <property type="molecule type" value="Genomic_DNA"/>
</dbReference>
<keyword evidence="5" id="KW-0645">Protease</keyword>
<dbReference type="InterPro" id="IPR000587">
    <property type="entry name" value="Creatinase_N"/>
</dbReference>
<evidence type="ECO:0000256" key="2">
    <source>
        <dbReference type="ARBA" id="ARBA00022801"/>
    </source>
</evidence>
<dbReference type="Proteomes" id="UP000260828">
    <property type="component" value="Unassembled WGS sequence"/>
</dbReference>
<sequence length="379" mass="41351">MALGKTSTGSRSTRCSAWRRITMENRTEALLERLPKEIEGVLITSEVGRRYLTGMQSSAGTLLALRGIGAYLIIDFRYFEKARAVCSGCEVILQDKLYGQIGELLKRHGVRRLAVESDYMTLAEYARWKERLPDIELFSDARAGEALRALRAVKSPRELAAIRAAQKITDDAFTHICGYIKAGMTDRQIAGELLDYTYRHGSERPAFDYIVVSGAHSSMPHGVPTDKKVEKGDFITMDFGCVVDGYCSDMTRTVAIGQVSEEQRHVYDIVLQAQKAAIAAVRPGAVCGDVDAAARGVIAQAGYGGAFGHGTGHSLGLEIHETPAFAPENTHICAPGMVITVEPGIYLEGRFGVRTENMVLVTQDGSEDLTSSDRNLLVL</sequence>
<evidence type="ECO:0000259" key="4">
    <source>
        <dbReference type="Pfam" id="PF01321"/>
    </source>
</evidence>
<dbReference type="PROSITE" id="PS00491">
    <property type="entry name" value="PROLINE_PEPTIDASE"/>
    <property type="match status" value="1"/>
</dbReference>
<dbReference type="PRINTS" id="PR00599">
    <property type="entry name" value="MAPEPTIDASE"/>
</dbReference>
<dbReference type="GO" id="GO:0004177">
    <property type="term" value="F:aminopeptidase activity"/>
    <property type="evidence" value="ECO:0007669"/>
    <property type="project" value="UniProtKB-KW"/>
</dbReference>
<dbReference type="InterPro" id="IPR036005">
    <property type="entry name" value="Creatinase/aminopeptidase-like"/>
</dbReference>
<dbReference type="AlphaFoldDB" id="A0A3E3IR13"/>
<dbReference type="Gene3D" id="3.40.350.10">
    <property type="entry name" value="Creatinase/prolidase N-terminal domain"/>
    <property type="match status" value="1"/>
</dbReference>
<dbReference type="PANTHER" id="PTHR46112:SF3">
    <property type="entry name" value="AMINOPEPTIDASE YPDF"/>
    <property type="match status" value="1"/>
</dbReference>
<evidence type="ECO:0000259" key="3">
    <source>
        <dbReference type="Pfam" id="PF00557"/>
    </source>
</evidence>